<dbReference type="Proteomes" id="UP000007879">
    <property type="component" value="Unassembled WGS sequence"/>
</dbReference>
<dbReference type="AlphaFoldDB" id="A0A1X7VPH7"/>
<evidence type="ECO:0000256" key="4">
    <source>
        <dbReference type="ARBA" id="ARBA00048018"/>
    </source>
</evidence>
<dbReference type="FunFam" id="3.50.80.10:FF:000001">
    <property type="entry name" value="D-aminoacyl-tRNA deacylase"/>
    <property type="match status" value="1"/>
</dbReference>
<dbReference type="Gene3D" id="3.50.80.10">
    <property type="entry name" value="D-tyrosyl-tRNA(Tyr) deacylase"/>
    <property type="match status" value="1"/>
</dbReference>
<evidence type="ECO:0000313" key="7">
    <source>
        <dbReference type="EnsemblMetazoa" id="Aqu2.1.41794_001"/>
    </source>
</evidence>
<dbReference type="InParanoid" id="A0A1X7VPH7"/>
<name>A0A1X7VPH7_AMPQE</name>
<dbReference type="InterPro" id="IPR023509">
    <property type="entry name" value="DTD-like_sf"/>
</dbReference>
<dbReference type="GO" id="GO:0005737">
    <property type="term" value="C:cytoplasm"/>
    <property type="evidence" value="ECO:0007669"/>
    <property type="project" value="UniProtKB-SubCell"/>
</dbReference>
<dbReference type="PANTHER" id="PTHR10472:SF5">
    <property type="entry name" value="D-AMINOACYL-TRNA DEACYLASE 1"/>
    <property type="match status" value="1"/>
</dbReference>
<dbReference type="OrthoDB" id="275783at2759"/>
<dbReference type="GO" id="GO:0000049">
    <property type="term" value="F:tRNA binding"/>
    <property type="evidence" value="ECO:0007669"/>
    <property type="project" value="UniProtKB-KW"/>
</dbReference>
<comment type="similarity">
    <text evidence="1 5">Belongs to the DTD family.</text>
</comment>
<dbReference type="EnsemblMetazoa" id="Aqu2.1.41794_001">
    <property type="protein sequence ID" value="Aqu2.1.41794_001"/>
    <property type="gene ID" value="Aqu2.1.41794"/>
</dbReference>
<dbReference type="eggNOG" id="KOG3323">
    <property type="taxonomic scope" value="Eukaryota"/>
</dbReference>
<dbReference type="Pfam" id="PF02580">
    <property type="entry name" value="Tyr_Deacylase"/>
    <property type="match status" value="1"/>
</dbReference>
<dbReference type="SUPFAM" id="SSF69500">
    <property type="entry name" value="DTD-like"/>
    <property type="match status" value="1"/>
</dbReference>
<keyword evidence="5" id="KW-0820">tRNA-binding</keyword>
<reference evidence="8" key="1">
    <citation type="journal article" date="2010" name="Nature">
        <title>The Amphimedon queenslandica genome and the evolution of animal complexity.</title>
        <authorList>
            <person name="Srivastava M."/>
            <person name="Simakov O."/>
            <person name="Chapman J."/>
            <person name="Fahey B."/>
            <person name="Gauthier M.E."/>
            <person name="Mitros T."/>
            <person name="Richards G.S."/>
            <person name="Conaco C."/>
            <person name="Dacre M."/>
            <person name="Hellsten U."/>
            <person name="Larroux C."/>
            <person name="Putnam N.H."/>
            <person name="Stanke M."/>
            <person name="Adamska M."/>
            <person name="Darling A."/>
            <person name="Degnan S.M."/>
            <person name="Oakley T.H."/>
            <person name="Plachetzki D.C."/>
            <person name="Zhai Y."/>
            <person name="Adamski M."/>
            <person name="Calcino A."/>
            <person name="Cummins S.F."/>
            <person name="Goodstein D.M."/>
            <person name="Harris C."/>
            <person name="Jackson D.J."/>
            <person name="Leys S.P."/>
            <person name="Shu S."/>
            <person name="Woodcroft B.J."/>
            <person name="Vervoort M."/>
            <person name="Kosik K.S."/>
            <person name="Manning G."/>
            <person name="Degnan B.M."/>
            <person name="Rokhsar D.S."/>
        </authorList>
    </citation>
    <scope>NUCLEOTIDE SEQUENCE [LARGE SCALE GENOMIC DNA]</scope>
</reference>
<dbReference type="InterPro" id="IPR003732">
    <property type="entry name" value="Daa-tRNA_deacyls_DTD"/>
</dbReference>
<comment type="subcellular location">
    <subcellularLocation>
        <location evidence="5">Cytoplasm</location>
    </subcellularLocation>
</comment>
<accession>A0A1X7VPH7</accession>
<evidence type="ECO:0000256" key="6">
    <source>
        <dbReference type="SAM" id="MobiDB-lite"/>
    </source>
</evidence>
<comment type="catalytic activity">
    <reaction evidence="4">
        <text>a D-aminoacyl-tRNA + H2O = a tRNA + a D-alpha-amino acid + H(+)</text>
        <dbReference type="Rhea" id="RHEA:13953"/>
        <dbReference type="Rhea" id="RHEA-COMP:10123"/>
        <dbReference type="Rhea" id="RHEA-COMP:10124"/>
        <dbReference type="ChEBI" id="CHEBI:15377"/>
        <dbReference type="ChEBI" id="CHEBI:15378"/>
        <dbReference type="ChEBI" id="CHEBI:59871"/>
        <dbReference type="ChEBI" id="CHEBI:78442"/>
        <dbReference type="ChEBI" id="CHEBI:79333"/>
        <dbReference type="EC" id="3.1.1.96"/>
    </reaction>
</comment>
<dbReference type="KEGG" id="aqu:100640315"/>
<keyword evidence="8" id="KW-1185">Reference proteome</keyword>
<feature type="region of interest" description="Disordered" evidence="6">
    <location>
        <begin position="142"/>
        <end position="181"/>
    </location>
</feature>
<dbReference type="OMA" id="VFGADMK"/>
<dbReference type="PANTHER" id="PTHR10472">
    <property type="entry name" value="D-TYROSYL-TRNA TYR DEACYLASE"/>
    <property type="match status" value="1"/>
</dbReference>
<evidence type="ECO:0000256" key="1">
    <source>
        <dbReference type="ARBA" id="ARBA00009673"/>
    </source>
</evidence>
<comment type="catalytic activity">
    <reaction evidence="3">
        <text>glycyl-tRNA(Ala) + H2O = tRNA(Ala) + glycine + H(+)</text>
        <dbReference type="Rhea" id="RHEA:53744"/>
        <dbReference type="Rhea" id="RHEA-COMP:9657"/>
        <dbReference type="Rhea" id="RHEA-COMP:13640"/>
        <dbReference type="ChEBI" id="CHEBI:15377"/>
        <dbReference type="ChEBI" id="CHEBI:15378"/>
        <dbReference type="ChEBI" id="CHEBI:57305"/>
        <dbReference type="ChEBI" id="CHEBI:78442"/>
        <dbReference type="ChEBI" id="CHEBI:78522"/>
        <dbReference type="EC" id="3.1.1.96"/>
    </reaction>
</comment>
<proteinExistence type="inferred from homology"/>
<reference evidence="7" key="2">
    <citation type="submission" date="2017-05" db="UniProtKB">
        <authorList>
            <consortium name="EnsemblMetazoa"/>
        </authorList>
    </citation>
    <scope>IDENTIFICATION</scope>
</reference>
<dbReference type="EC" id="3.1.1.96" evidence="2 5"/>
<feature type="compositionally biased region" description="Basic and acidic residues" evidence="6">
    <location>
        <begin position="166"/>
        <end position="181"/>
    </location>
</feature>
<keyword evidence="5" id="KW-0378">Hydrolase</keyword>
<dbReference type="STRING" id="400682.A0A1X7VPH7"/>
<keyword evidence="5" id="KW-0963">Cytoplasm</keyword>
<gene>
    <name evidence="7" type="primary">100640315</name>
</gene>
<evidence type="ECO:0000313" key="8">
    <source>
        <dbReference type="Proteomes" id="UP000007879"/>
    </source>
</evidence>
<keyword evidence="5" id="KW-0694">RNA-binding</keyword>
<organism evidence="7">
    <name type="scientific">Amphimedon queenslandica</name>
    <name type="common">Sponge</name>
    <dbReference type="NCBI Taxonomy" id="400682"/>
    <lineage>
        <taxon>Eukaryota</taxon>
        <taxon>Metazoa</taxon>
        <taxon>Porifera</taxon>
        <taxon>Demospongiae</taxon>
        <taxon>Heteroscleromorpha</taxon>
        <taxon>Haplosclerida</taxon>
        <taxon>Niphatidae</taxon>
        <taxon>Amphimedon</taxon>
    </lineage>
</organism>
<evidence type="ECO:0000256" key="2">
    <source>
        <dbReference type="ARBA" id="ARBA00013056"/>
    </source>
</evidence>
<dbReference type="NCBIfam" id="TIGR00256">
    <property type="entry name" value="D-aminoacyl-tRNA deacylase"/>
    <property type="match status" value="1"/>
</dbReference>
<protein>
    <recommendedName>
        <fullName evidence="2 5">D-aminoacyl-tRNA deacylase</fullName>
        <ecNumber evidence="2 5">3.1.1.96</ecNumber>
    </recommendedName>
</protein>
<dbReference type="EnsemblMetazoa" id="XM_011411054.2">
    <property type="protein sequence ID" value="XP_011409356.1"/>
    <property type="gene ID" value="LOC100640315"/>
</dbReference>
<sequence>MKILVQRVTSASVTVDGKVISSIGKGVCVLLGISRKDTSQELEWTVRKLLNLRIFQDPGTNKQWEKSVVDLGLEILCVSQFTLCHVLKGNKPDFHNAMKAEHSSEMYREFLALLGSNYNPDLIKGGEFGAYMNVRIENDGPVTLDIESPSFPPPKERKPQGSSASQEKDKANEEHKQTDDS</sequence>
<evidence type="ECO:0000256" key="3">
    <source>
        <dbReference type="ARBA" id="ARBA00047676"/>
    </source>
</evidence>
<evidence type="ECO:0000256" key="5">
    <source>
        <dbReference type="RuleBase" id="RU003470"/>
    </source>
</evidence>
<dbReference type="GO" id="GO:0051500">
    <property type="term" value="F:D-tyrosyl-tRNA(Tyr) deacylase activity"/>
    <property type="evidence" value="ECO:0007669"/>
    <property type="project" value="TreeGrafter"/>
</dbReference>